<dbReference type="GO" id="GO:0004252">
    <property type="term" value="F:serine-type endopeptidase activity"/>
    <property type="evidence" value="ECO:0007669"/>
    <property type="project" value="InterPro"/>
</dbReference>
<evidence type="ECO:0000313" key="3">
    <source>
        <dbReference type="Proteomes" id="UP001431209"/>
    </source>
</evidence>
<sequence length="321" mass="34272">MVNPGQSDTYACGGGIISKRYVMTAGHCSFGSVFQVITGRIDVQGYYSTDLVDVNRVIRPSDFGSLGFDYDDIAIFELAKDVSEVPNYIQYLDIGLNAPPVGQPLTLVGFGQLANGENTPKAHYGTTYVSPDDECHFDSYQPSVSFCTADPNLYSCPGDSGTPIVVKPAGAVRWVSVGIDSYGHEGTCGDKEYDSIVAKVASMIDFIRDNTLLAPPNFVNLTFASNGAVTGSTAAPQAGHQDSHPTDCWTCPPGYSHWWDAGYSSFSDPCGCVPGVFSSTTSNPTSSTTTTSSPSTTTLSPVAHRTDCWTCPPGFIHWWDA</sequence>
<dbReference type="Pfam" id="PF00089">
    <property type="entry name" value="Trypsin"/>
    <property type="match status" value="1"/>
</dbReference>
<dbReference type="PROSITE" id="PS00134">
    <property type="entry name" value="TRYPSIN_HIS"/>
    <property type="match status" value="1"/>
</dbReference>
<dbReference type="PRINTS" id="PR00722">
    <property type="entry name" value="CHYMOTRYPSIN"/>
</dbReference>
<dbReference type="Proteomes" id="UP001431209">
    <property type="component" value="Unassembled WGS sequence"/>
</dbReference>
<gene>
    <name evidence="2" type="ORF">AKO1_014835</name>
</gene>
<keyword evidence="3" id="KW-1185">Reference proteome</keyword>
<dbReference type="AlphaFoldDB" id="A0AAW2Z250"/>
<dbReference type="InterPro" id="IPR009003">
    <property type="entry name" value="Peptidase_S1_PA"/>
</dbReference>
<dbReference type="SMART" id="SM00020">
    <property type="entry name" value="Tryp_SPc"/>
    <property type="match status" value="1"/>
</dbReference>
<protein>
    <recommendedName>
        <fullName evidence="1">Peptidase S1 domain-containing protein</fullName>
    </recommendedName>
</protein>
<dbReference type="InterPro" id="IPR051333">
    <property type="entry name" value="CLIP_Serine_Protease"/>
</dbReference>
<dbReference type="PROSITE" id="PS50240">
    <property type="entry name" value="TRYPSIN_DOM"/>
    <property type="match status" value="1"/>
</dbReference>
<evidence type="ECO:0000313" key="2">
    <source>
        <dbReference type="EMBL" id="KAL0483181.1"/>
    </source>
</evidence>
<dbReference type="InterPro" id="IPR001254">
    <property type="entry name" value="Trypsin_dom"/>
</dbReference>
<accession>A0AAW2Z250</accession>
<dbReference type="PANTHER" id="PTHR24260">
    <property type="match status" value="1"/>
</dbReference>
<comment type="caution">
    <text evidence="2">The sequence shown here is derived from an EMBL/GenBank/DDBJ whole genome shotgun (WGS) entry which is preliminary data.</text>
</comment>
<dbReference type="InterPro" id="IPR001314">
    <property type="entry name" value="Peptidase_S1A"/>
</dbReference>
<organism evidence="2 3">
    <name type="scientific">Acrasis kona</name>
    <dbReference type="NCBI Taxonomy" id="1008807"/>
    <lineage>
        <taxon>Eukaryota</taxon>
        <taxon>Discoba</taxon>
        <taxon>Heterolobosea</taxon>
        <taxon>Tetramitia</taxon>
        <taxon>Eutetramitia</taxon>
        <taxon>Acrasidae</taxon>
        <taxon>Acrasis</taxon>
    </lineage>
</organism>
<dbReference type="Gene3D" id="2.40.10.10">
    <property type="entry name" value="Trypsin-like serine proteases"/>
    <property type="match status" value="1"/>
</dbReference>
<feature type="domain" description="Peptidase S1" evidence="1">
    <location>
        <begin position="1"/>
        <end position="212"/>
    </location>
</feature>
<dbReference type="GO" id="GO:0006508">
    <property type="term" value="P:proteolysis"/>
    <property type="evidence" value="ECO:0007669"/>
    <property type="project" value="InterPro"/>
</dbReference>
<dbReference type="InterPro" id="IPR018114">
    <property type="entry name" value="TRYPSIN_HIS"/>
</dbReference>
<dbReference type="PANTHER" id="PTHR24260:SF136">
    <property type="entry name" value="GH08193P-RELATED"/>
    <property type="match status" value="1"/>
</dbReference>
<feature type="non-terminal residue" evidence="2">
    <location>
        <position position="321"/>
    </location>
</feature>
<reference evidence="2 3" key="1">
    <citation type="submission" date="2024-03" db="EMBL/GenBank/DDBJ databases">
        <title>The Acrasis kona genome and developmental transcriptomes reveal deep origins of eukaryotic multicellular pathways.</title>
        <authorList>
            <person name="Sheikh S."/>
            <person name="Fu C.-J."/>
            <person name="Brown M.W."/>
            <person name="Baldauf S.L."/>
        </authorList>
    </citation>
    <scope>NUCLEOTIDE SEQUENCE [LARGE SCALE GENOMIC DNA]</scope>
    <source>
        <strain evidence="2 3">ATCC MYA-3509</strain>
    </source>
</reference>
<name>A0AAW2Z250_9EUKA</name>
<dbReference type="EMBL" id="JAOPGA020000943">
    <property type="protein sequence ID" value="KAL0483181.1"/>
    <property type="molecule type" value="Genomic_DNA"/>
</dbReference>
<dbReference type="SUPFAM" id="SSF50494">
    <property type="entry name" value="Trypsin-like serine proteases"/>
    <property type="match status" value="1"/>
</dbReference>
<proteinExistence type="predicted"/>
<evidence type="ECO:0000259" key="1">
    <source>
        <dbReference type="PROSITE" id="PS50240"/>
    </source>
</evidence>
<dbReference type="InterPro" id="IPR043504">
    <property type="entry name" value="Peptidase_S1_PA_chymotrypsin"/>
</dbReference>